<reference evidence="1" key="1">
    <citation type="submission" date="2007-02" db="EMBL/GenBank/DDBJ databases">
        <title>Complete sequence of Pyrobaculum calidifontis JCM 11548.</title>
        <authorList>
            <consortium name="US DOE Joint Genome Institute"/>
            <person name="Copeland A."/>
            <person name="Lucas S."/>
            <person name="Lapidus A."/>
            <person name="Barry K."/>
            <person name="Glavina del Rio T."/>
            <person name="Dalin E."/>
            <person name="Tice H."/>
            <person name="Pitluck S."/>
            <person name="Chain P."/>
            <person name="Malfatti S."/>
            <person name="Shin M."/>
            <person name="Vergez L."/>
            <person name="Schmutz J."/>
            <person name="Larimer F."/>
            <person name="Land M."/>
            <person name="Hauser L."/>
            <person name="Kyrpides N."/>
            <person name="Mikhailova N."/>
            <person name="Cozen A.E."/>
            <person name="Fitz-Gibbon S.T."/>
            <person name="House C.H."/>
            <person name="Saltikov C."/>
            <person name="Lowe T.M."/>
            <person name="Richardson P."/>
        </authorList>
    </citation>
    <scope>NUCLEOTIDE SEQUENCE [LARGE SCALE GENOMIC DNA]</scope>
    <source>
        <strain evidence="1">JCM 11548</strain>
    </source>
</reference>
<protein>
    <recommendedName>
        <fullName evidence="3">Transcriptional regulator, AsnC family</fullName>
    </recommendedName>
</protein>
<name>A3MWH4_PYRCJ</name>
<dbReference type="Proteomes" id="UP000001431">
    <property type="component" value="Chromosome"/>
</dbReference>
<accession>A3MWH4</accession>
<dbReference type="OrthoDB" id="97174at2157"/>
<dbReference type="AlphaFoldDB" id="A3MWH4"/>
<dbReference type="eggNOG" id="arCOG00744">
    <property type="taxonomic scope" value="Archaea"/>
</dbReference>
<keyword evidence="2" id="KW-1185">Reference proteome</keyword>
<dbReference type="GeneID" id="4908216"/>
<evidence type="ECO:0000313" key="2">
    <source>
        <dbReference type="Proteomes" id="UP000001431"/>
    </source>
</evidence>
<gene>
    <name evidence="1" type="ordered locus">Pcal_1573</name>
</gene>
<organism evidence="1 2">
    <name type="scientific">Pyrobaculum calidifontis (strain DSM 21063 / JCM 11548 / VA1)</name>
    <dbReference type="NCBI Taxonomy" id="410359"/>
    <lineage>
        <taxon>Archaea</taxon>
        <taxon>Thermoproteota</taxon>
        <taxon>Thermoprotei</taxon>
        <taxon>Thermoproteales</taxon>
        <taxon>Thermoproteaceae</taxon>
        <taxon>Pyrobaculum</taxon>
    </lineage>
</organism>
<sequence>MCKVEDAYLEVLRKVVELEPTNFYRVYKAVNAPLATVWRRIQRLKQDAFVTEDKYGALMTTDKAKIILAVNGDVKSAIYLEKRLASSETI</sequence>
<dbReference type="InterPro" id="IPR036390">
    <property type="entry name" value="WH_DNA-bd_sf"/>
</dbReference>
<evidence type="ECO:0000313" key="1">
    <source>
        <dbReference type="EMBL" id="ABO08991.1"/>
    </source>
</evidence>
<dbReference type="HOGENOM" id="CLU_2433982_0_0_2"/>
<evidence type="ECO:0008006" key="3">
    <source>
        <dbReference type="Google" id="ProtNLM"/>
    </source>
</evidence>
<dbReference type="EMBL" id="CP000561">
    <property type="protein sequence ID" value="ABO08991.1"/>
    <property type="molecule type" value="Genomic_DNA"/>
</dbReference>
<dbReference type="STRING" id="410359.Pcal_1573"/>
<dbReference type="KEGG" id="pcl:Pcal_1573"/>
<dbReference type="RefSeq" id="WP_011850249.1">
    <property type="nucleotide sequence ID" value="NC_009073.1"/>
</dbReference>
<dbReference type="SUPFAM" id="SSF46785">
    <property type="entry name" value="Winged helix' DNA-binding domain"/>
    <property type="match status" value="1"/>
</dbReference>
<proteinExistence type="predicted"/>